<dbReference type="Proteomes" id="UP000031327">
    <property type="component" value="Unassembled WGS sequence"/>
</dbReference>
<feature type="domain" description="PilZ" evidence="1">
    <location>
        <begin position="5"/>
        <end position="94"/>
    </location>
</feature>
<accession>A0A0C1QD08</accession>
<dbReference type="SUPFAM" id="SSF141371">
    <property type="entry name" value="PilZ domain-like"/>
    <property type="match status" value="1"/>
</dbReference>
<gene>
    <name evidence="2" type="ORF">JF50_08865</name>
</gene>
<name>A0A0C1QD08_9GAMM</name>
<dbReference type="GO" id="GO:0035438">
    <property type="term" value="F:cyclic-di-GMP binding"/>
    <property type="evidence" value="ECO:0007669"/>
    <property type="project" value="InterPro"/>
</dbReference>
<evidence type="ECO:0000313" key="3">
    <source>
        <dbReference type="Proteomes" id="UP000031327"/>
    </source>
</evidence>
<reference evidence="2 3" key="1">
    <citation type="submission" date="2014-12" db="EMBL/GenBank/DDBJ databases">
        <title>Draft Genome Sequence of Pseudoalteromonas luteoviolacea HI1.</title>
        <authorList>
            <person name="Asahina A.Y."/>
            <person name="Hadfield M.G."/>
        </authorList>
    </citation>
    <scope>NUCLEOTIDE SEQUENCE [LARGE SCALE GENOMIC DNA]</scope>
    <source>
        <strain evidence="2 3">HI1</strain>
    </source>
</reference>
<dbReference type="Pfam" id="PF07238">
    <property type="entry name" value="PilZ"/>
    <property type="match status" value="1"/>
</dbReference>
<organism evidence="2 3">
    <name type="scientific">Pseudoalteromonas luteoviolacea</name>
    <dbReference type="NCBI Taxonomy" id="43657"/>
    <lineage>
        <taxon>Bacteria</taxon>
        <taxon>Pseudomonadati</taxon>
        <taxon>Pseudomonadota</taxon>
        <taxon>Gammaproteobacteria</taxon>
        <taxon>Alteromonadales</taxon>
        <taxon>Pseudoalteromonadaceae</taxon>
        <taxon>Pseudoalteromonas</taxon>
    </lineage>
</organism>
<dbReference type="RefSeq" id="WP_039609093.1">
    <property type="nucleotide sequence ID" value="NZ_JWIC01000005.1"/>
</dbReference>
<proteinExistence type="predicted"/>
<dbReference type="InterPro" id="IPR009875">
    <property type="entry name" value="PilZ_domain"/>
</dbReference>
<sequence length="98" mass="10808">MIHEDKRRFMRMMVNAQAEVTVSQSGEKFLGTCQDLSATGLSVEIDHPLEVGELVTVFINSKSTTIPPFNASAKVVRCSSDENATDKYVVGLEIVQFN</sequence>
<evidence type="ECO:0000313" key="2">
    <source>
        <dbReference type="EMBL" id="KID57320.1"/>
    </source>
</evidence>
<protein>
    <submittedName>
        <fullName evidence="2">Pilus assembly protein PilZ</fullName>
    </submittedName>
</protein>
<dbReference type="EMBL" id="JWIC01000005">
    <property type="protein sequence ID" value="KID57320.1"/>
    <property type="molecule type" value="Genomic_DNA"/>
</dbReference>
<dbReference type="Gene3D" id="2.40.10.220">
    <property type="entry name" value="predicted glycosyltransferase like domains"/>
    <property type="match status" value="1"/>
</dbReference>
<evidence type="ECO:0000259" key="1">
    <source>
        <dbReference type="Pfam" id="PF07238"/>
    </source>
</evidence>
<dbReference type="AlphaFoldDB" id="A0A0C1QD08"/>
<comment type="caution">
    <text evidence="2">The sequence shown here is derived from an EMBL/GenBank/DDBJ whole genome shotgun (WGS) entry which is preliminary data.</text>
</comment>
<dbReference type="OrthoDB" id="5290589at2"/>